<dbReference type="InterPro" id="IPR036144">
    <property type="entry name" value="RibA-like_sf"/>
</dbReference>
<evidence type="ECO:0000256" key="2">
    <source>
        <dbReference type="ARBA" id="ARBA00005520"/>
    </source>
</evidence>
<evidence type="ECO:0000259" key="13">
    <source>
        <dbReference type="Pfam" id="PF00925"/>
    </source>
</evidence>
<dbReference type="InterPro" id="IPR032677">
    <property type="entry name" value="GTP_cyclohydro_II"/>
</dbReference>
<dbReference type="UniPathway" id="UPA00275">
    <property type="reaction ID" value="UER00400"/>
</dbReference>
<dbReference type="CDD" id="cd00641">
    <property type="entry name" value="GTP_cyclohydro2"/>
    <property type="match status" value="1"/>
</dbReference>
<evidence type="ECO:0000313" key="14">
    <source>
        <dbReference type="EMBL" id="AUX45055.1"/>
    </source>
</evidence>
<keyword evidence="7 11" id="KW-0862">Zinc</keyword>
<dbReference type="EC" id="3.5.4.25" evidence="11"/>
<evidence type="ECO:0000256" key="9">
    <source>
        <dbReference type="ARBA" id="ARBA00043932"/>
    </source>
</evidence>
<dbReference type="EMBL" id="CP012673">
    <property type="protein sequence ID" value="AUX45055.1"/>
    <property type="molecule type" value="Genomic_DNA"/>
</dbReference>
<dbReference type="Gene3D" id="3.40.50.10990">
    <property type="entry name" value="GTP cyclohydrolase II"/>
    <property type="match status" value="1"/>
</dbReference>
<dbReference type="HAMAP" id="MF_00179">
    <property type="entry name" value="RibA"/>
    <property type="match status" value="1"/>
</dbReference>
<protein>
    <recommendedName>
        <fullName evidence="11">GTP cyclohydrolase-2</fullName>
        <ecNumber evidence="11">3.5.4.25</ecNumber>
    </recommendedName>
    <alternativeName>
        <fullName evidence="11">GTP cyclohydrolase II</fullName>
    </alternativeName>
</protein>
<comment type="cofactor">
    <cofactor evidence="11">
        <name>Zn(2+)</name>
        <dbReference type="ChEBI" id="CHEBI:29105"/>
    </cofactor>
    <text evidence="11">Binds 1 zinc ion per subunit.</text>
</comment>
<dbReference type="AlphaFoldDB" id="A0A2L0F0H9"/>
<gene>
    <name evidence="11" type="primary">ribA</name>
    <name evidence="14" type="ORF">SOCE26_065360</name>
</gene>
<feature type="binding site" evidence="11">
    <location>
        <position position="165"/>
    </location>
    <ligand>
        <name>GTP</name>
        <dbReference type="ChEBI" id="CHEBI:37565"/>
    </ligand>
</feature>
<evidence type="ECO:0000256" key="4">
    <source>
        <dbReference type="ARBA" id="ARBA00022723"/>
    </source>
</evidence>
<keyword evidence="5 11" id="KW-0547">Nucleotide-binding</keyword>
<evidence type="ECO:0000256" key="6">
    <source>
        <dbReference type="ARBA" id="ARBA00022801"/>
    </source>
</evidence>
<dbReference type="Pfam" id="PF00925">
    <property type="entry name" value="GTP_cyclohydro2"/>
    <property type="match status" value="1"/>
</dbReference>
<keyword evidence="3 11" id="KW-0686">Riboflavin biosynthesis</keyword>
<dbReference type="PANTHER" id="PTHR21327:SF47">
    <property type="entry name" value="GTP CYCLOHYDROLASE II DOMAIN-CONTAINING PROTEIN"/>
    <property type="match status" value="1"/>
</dbReference>
<dbReference type="GO" id="GO:0008270">
    <property type="term" value="F:zinc ion binding"/>
    <property type="evidence" value="ECO:0007669"/>
    <property type="project" value="UniProtKB-UniRule"/>
</dbReference>
<feature type="binding site" evidence="11">
    <location>
        <position position="170"/>
    </location>
    <ligand>
        <name>GTP</name>
        <dbReference type="ChEBI" id="CHEBI:37565"/>
    </ligand>
</feature>
<dbReference type="NCBIfam" id="TIGR00505">
    <property type="entry name" value="ribA"/>
    <property type="match status" value="1"/>
</dbReference>
<dbReference type="GO" id="GO:0005829">
    <property type="term" value="C:cytosol"/>
    <property type="evidence" value="ECO:0007669"/>
    <property type="project" value="TreeGrafter"/>
</dbReference>
<evidence type="ECO:0000256" key="8">
    <source>
        <dbReference type="ARBA" id="ARBA00023134"/>
    </source>
</evidence>
<dbReference type="PANTHER" id="PTHR21327">
    <property type="entry name" value="GTP CYCLOHYDROLASE II-RELATED"/>
    <property type="match status" value="1"/>
</dbReference>
<organism evidence="14 15">
    <name type="scientific">Sorangium cellulosum</name>
    <name type="common">Polyangium cellulosum</name>
    <dbReference type="NCBI Taxonomy" id="56"/>
    <lineage>
        <taxon>Bacteria</taxon>
        <taxon>Pseudomonadati</taxon>
        <taxon>Myxococcota</taxon>
        <taxon>Polyangia</taxon>
        <taxon>Polyangiales</taxon>
        <taxon>Polyangiaceae</taxon>
        <taxon>Sorangium</taxon>
    </lineage>
</organism>
<sequence>MYVPTTAIRPQLDIRAQAPVPTRFGLFQMLVFHFGGTTSSEQGLSPDHVALVMGDVRGKSDVTLRVHSECLTSEVFGSLKCDCREQLESAQAEIGRRGLGVVLYLRQEGRGIGLANKIRAYQLQAFGHDTVDANRILGLPDDARGYEPAAAMIEHLGIASIRLLTNNPDKVEALRALGVTIASRAPAVIQANPFSAPYLEAKRLRMGHAIPSLRDSTSGSLRDSASGERAAPSDAE</sequence>
<dbReference type="NCBIfam" id="NF001591">
    <property type="entry name" value="PRK00393.1"/>
    <property type="match status" value="1"/>
</dbReference>
<evidence type="ECO:0000256" key="5">
    <source>
        <dbReference type="ARBA" id="ARBA00022741"/>
    </source>
</evidence>
<feature type="binding site" evidence="11">
    <location>
        <position position="70"/>
    </location>
    <ligand>
        <name>Zn(2+)</name>
        <dbReference type="ChEBI" id="CHEBI:29105"/>
        <note>catalytic</note>
    </ligand>
</feature>
<feature type="binding site" evidence="11">
    <location>
        <begin position="108"/>
        <end position="110"/>
    </location>
    <ligand>
        <name>GTP</name>
        <dbReference type="ChEBI" id="CHEBI:37565"/>
    </ligand>
</feature>
<dbReference type="Proteomes" id="UP000238348">
    <property type="component" value="Chromosome"/>
</dbReference>
<dbReference type="GO" id="GO:0008686">
    <property type="term" value="F:3,4-dihydroxy-2-butanone-4-phosphate synthase activity"/>
    <property type="evidence" value="ECO:0007669"/>
    <property type="project" value="TreeGrafter"/>
</dbReference>
<dbReference type="SUPFAM" id="SSF142695">
    <property type="entry name" value="RibA-like"/>
    <property type="match status" value="1"/>
</dbReference>
<feature type="binding site" evidence="11">
    <location>
        <position position="86"/>
    </location>
    <ligand>
        <name>GTP</name>
        <dbReference type="ChEBI" id="CHEBI:37565"/>
    </ligand>
</feature>
<comment type="catalytic activity">
    <reaction evidence="10 11">
        <text>GTP + 4 H2O = 2,5-diamino-6-hydroxy-4-(5-phosphoribosylamino)-pyrimidine + formate + 2 phosphate + 3 H(+)</text>
        <dbReference type="Rhea" id="RHEA:23704"/>
        <dbReference type="ChEBI" id="CHEBI:15377"/>
        <dbReference type="ChEBI" id="CHEBI:15378"/>
        <dbReference type="ChEBI" id="CHEBI:15740"/>
        <dbReference type="ChEBI" id="CHEBI:37565"/>
        <dbReference type="ChEBI" id="CHEBI:43474"/>
        <dbReference type="ChEBI" id="CHEBI:58614"/>
        <dbReference type="EC" id="3.5.4.25"/>
    </reaction>
</comment>
<comment type="similarity">
    <text evidence="2">In the N-terminal section; belongs to the DHBP synthase family.</text>
</comment>
<feature type="region of interest" description="Disordered" evidence="12">
    <location>
        <begin position="212"/>
        <end position="236"/>
    </location>
</feature>
<keyword evidence="6 11" id="KW-0378">Hydrolase</keyword>
<evidence type="ECO:0000256" key="12">
    <source>
        <dbReference type="SAM" id="MobiDB-lite"/>
    </source>
</evidence>
<dbReference type="GO" id="GO:0003935">
    <property type="term" value="F:GTP cyclohydrolase II activity"/>
    <property type="evidence" value="ECO:0007669"/>
    <property type="project" value="UniProtKB-UniRule"/>
</dbReference>
<accession>A0A2L0F0H9</accession>
<evidence type="ECO:0000256" key="11">
    <source>
        <dbReference type="HAMAP-Rule" id="MF_00179"/>
    </source>
</evidence>
<comment type="similarity">
    <text evidence="11">Belongs to the GTP cyclohydrolase II family.</text>
</comment>
<evidence type="ECO:0000256" key="10">
    <source>
        <dbReference type="ARBA" id="ARBA00049295"/>
    </source>
</evidence>
<dbReference type="FunFam" id="3.40.50.10990:FF:000001">
    <property type="entry name" value="Riboflavin biosynthesis protein RibBA"/>
    <property type="match status" value="1"/>
</dbReference>
<evidence type="ECO:0000313" key="15">
    <source>
        <dbReference type="Proteomes" id="UP000238348"/>
    </source>
</evidence>
<feature type="binding site" evidence="11">
    <location>
        <position position="130"/>
    </location>
    <ligand>
        <name>GTP</name>
        <dbReference type="ChEBI" id="CHEBI:37565"/>
    </ligand>
</feature>
<evidence type="ECO:0000256" key="3">
    <source>
        <dbReference type="ARBA" id="ARBA00022619"/>
    </source>
</evidence>
<reference evidence="14 15" key="1">
    <citation type="submission" date="2015-09" db="EMBL/GenBank/DDBJ databases">
        <title>Sorangium comparison.</title>
        <authorList>
            <person name="Zaburannyi N."/>
            <person name="Bunk B."/>
            <person name="Overmann J."/>
            <person name="Mueller R."/>
        </authorList>
    </citation>
    <scope>NUCLEOTIDE SEQUENCE [LARGE SCALE GENOMIC DNA]</scope>
    <source>
        <strain evidence="14 15">So ce26</strain>
    </source>
</reference>
<comment type="function">
    <text evidence="9 11">Catalyzes the conversion of GTP to 2,5-diamino-6-ribosylamino-4(3H)-pyrimidinone 5'-phosphate (DARP), formate and pyrophosphate.</text>
</comment>
<feature type="binding site" evidence="11">
    <location>
        <position position="81"/>
    </location>
    <ligand>
        <name>Zn(2+)</name>
        <dbReference type="ChEBI" id="CHEBI:29105"/>
        <note>catalytic</note>
    </ligand>
</feature>
<proteinExistence type="inferred from homology"/>
<evidence type="ECO:0000256" key="7">
    <source>
        <dbReference type="ARBA" id="ARBA00022833"/>
    </source>
</evidence>
<dbReference type="InterPro" id="IPR000926">
    <property type="entry name" value="RibA"/>
</dbReference>
<feature type="compositionally biased region" description="Polar residues" evidence="12">
    <location>
        <begin position="214"/>
        <end position="223"/>
    </location>
</feature>
<feature type="active site" description="Proton acceptor" evidence="11">
    <location>
        <position position="142"/>
    </location>
</feature>
<feature type="domain" description="GTP cyclohydrolase II" evidence="13">
    <location>
        <begin position="16"/>
        <end position="186"/>
    </location>
</feature>
<evidence type="ECO:0000256" key="1">
    <source>
        <dbReference type="ARBA" id="ARBA00004853"/>
    </source>
</evidence>
<keyword evidence="4 11" id="KW-0479">Metal-binding</keyword>
<feature type="binding site" evidence="11">
    <location>
        <begin position="65"/>
        <end position="69"/>
    </location>
    <ligand>
        <name>GTP</name>
        <dbReference type="ChEBI" id="CHEBI:37565"/>
    </ligand>
</feature>
<dbReference type="GO" id="GO:0009231">
    <property type="term" value="P:riboflavin biosynthetic process"/>
    <property type="evidence" value="ECO:0007669"/>
    <property type="project" value="UniProtKB-UniRule"/>
</dbReference>
<keyword evidence="8 11" id="KW-0342">GTP-binding</keyword>
<dbReference type="GO" id="GO:0005525">
    <property type="term" value="F:GTP binding"/>
    <property type="evidence" value="ECO:0007669"/>
    <property type="project" value="UniProtKB-KW"/>
</dbReference>
<feature type="active site" description="Nucleophile" evidence="11">
    <location>
        <position position="144"/>
    </location>
</feature>
<feature type="binding site" evidence="11">
    <location>
        <position position="83"/>
    </location>
    <ligand>
        <name>Zn(2+)</name>
        <dbReference type="ChEBI" id="CHEBI:29105"/>
        <note>catalytic</note>
    </ligand>
</feature>
<comment type="pathway">
    <text evidence="1 11">Cofactor biosynthesis; riboflavin biosynthesis; 5-amino-6-(D-ribitylamino)uracil from GTP: step 1/4.</text>
</comment>
<name>A0A2L0F0H9_SORCE</name>